<dbReference type="PATRIC" id="fig|358396.7.peg.1853"/>
<name>M0LJP0_NATLA</name>
<reference evidence="4 5" key="2">
    <citation type="journal article" date="2014" name="PLoS Genet.">
        <title>Phylogenetically driven sequencing of extremely halophilic archaea reveals strategies for static and dynamic osmo-response.</title>
        <authorList>
            <person name="Becker E.A."/>
            <person name="Seitzer P.M."/>
            <person name="Tritt A."/>
            <person name="Larsen D."/>
            <person name="Krusor M."/>
            <person name="Yao A.I."/>
            <person name="Wu D."/>
            <person name="Madern D."/>
            <person name="Eisen J.A."/>
            <person name="Darling A.E."/>
            <person name="Facciotti M.T."/>
        </authorList>
    </citation>
    <scope>NUCLEOTIDE SEQUENCE [LARGE SCALE GENOMIC DNA]</scope>
    <source>
        <strain evidence="4 5">AJ5</strain>
    </source>
</reference>
<evidence type="ECO:0000313" key="5">
    <source>
        <dbReference type="Proteomes" id="UP000011555"/>
    </source>
</evidence>
<evidence type="ECO:0000313" key="3">
    <source>
        <dbReference type="EMBL" id="APX00019.1"/>
    </source>
</evidence>
<reference evidence="3 6" key="1">
    <citation type="journal article" date="2011" name="J. Bacteriol.">
        <title>Genome sequence of Halobiforma lacisalsi AJ5, an extremely halophilic archaeon which harbors a bop gene.</title>
        <authorList>
            <person name="Jiang X."/>
            <person name="Wang S."/>
            <person name="Cheng H."/>
            <person name="Huo Y."/>
            <person name="Zhang X."/>
            <person name="Zhu X."/>
            <person name="Han X."/>
            <person name="Ni P."/>
            <person name="Wu M."/>
        </authorList>
    </citation>
    <scope>NUCLEOTIDE SEQUENCE [LARGE SCALE GENOMIC DNA]</scope>
    <source>
        <strain evidence="3 6">AJ5</strain>
    </source>
</reference>
<keyword evidence="5" id="KW-1185">Reference proteome</keyword>
<keyword evidence="1" id="KW-0175">Coiled coil</keyword>
<keyword evidence="2" id="KW-1133">Transmembrane helix</keyword>
<accession>M0LJP0</accession>
<dbReference type="eggNOG" id="arCOG12846">
    <property type="taxonomic scope" value="Archaea"/>
</dbReference>
<dbReference type="EMBL" id="CP019285">
    <property type="protein sequence ID" value="APX00019.1"/>
    <property type="molecule type" value="Genomic_DNA"/>
</dbReference>
<evidence type="ECO:0000256" key="2">
    <source>
        <dbReference type="SAM" id="Phobius"/>
    </source>
</evidence>
<evidence type="ECO:0000313" key="6">
    <source>
        <dbReference type="Proteomes" id="UP000186547"/>
    </source>
</evidence>
<dbReference type="KEGG" id="hlc:CHINAEXTREME05865"/>
<organism evidence="4 5">
    <name type="scientific">Natronobacterium lacisalsi AJ5</name>
    <dbReference type="NCBI Taxonomy" id="358396"/>
    <lineage>
        <taxon>Archaea</taxon>
        <taxon>Methanobacteriati</taxon>
        <taxon>Methanobacteriota</taxon>
        <taxon>Stenosarchaea group</taxon>
        <taxon>Halobacteria</taxon>
        <taxon>Halobacteriales</taxon>
        <taxon>Natrialbaceae</taxon>
        <taxon>Natronobacterium</taxon>
    </lineage>
</organism>
<keyword evidence="2" id="KW-0472">Membrane</keyword>
<reference evidence="3" key="3">
    <citation type="submission" date="2017-01" db="EMBL/GenBank/DDBJ databases">
        <authorList>
            <person name="Mah S.A."/>
            <person name="Swanson W.J."/>
            <person name="Moy G.W."/>
            <person name="Vacquier V.D."/>
        </authorList>
    </citation>
    <scope>NUCLEOTIDE SEQUENCE</scope>
    <source>
        <strain evidence="3">AJ5</strain>
    </source>
</reference>
<keyword evidence="2" id="KW-0812">Transmembrane</keyword>
<proteinExistence type="predicted"/>
<dbReference type="Proteomes" id="UP000011555">
    <property type="component" value="Unassembled WGS sequence"/>
</dbReference>
<evidence type="ECO:0000256" key="1">
    <source>
        <dbReference type="SAM" id="Coils"/>
    </source>
</evidence>
<evidence type="ECO:0000313" key="4">
    <source>
        <dbReference type="EMBL" id="EMA33842.1"/>
    </source>
</evidence>
<feature type="coiled-coil region" evidence="1">
    <location>
        <begin position="182"/>
        <end position="209"/>
    </location>
</feature>
<feature type="transmembrane region" description="Helical" evidence="2">
    <location>
        <begin position="274"/>
        <end position="299"/>
    </location>
</feature>
<protein>
    <submittedName>
        <fullName evidence="4">Uncharacterized protein</fullName>
    </submittedName>
</protein>
<sequence length="325" mass="35171">MILVAIVAVSAVAAAPLFAGAAAADEPETADDYFEEFRAMEGTEAYEEYDEFETIRTFAVTQVQETGTLDDDERAQLEAARAAMVAFDRAYRHAEDGDYEESLEYAEETDAHIADLEEYEQTQATLADLAVTRFYEGLADGLYDEAEAAERTPDRLELLSLTATAYERANMPDEAAEFNLQVQQETAAYEAALAEMDDAEADAEAFFDDCGDCNDVGSAVAGAPNVLGTFEQYQEVRTVDDAVADARAEATFHGLEDREEALATLDDETSDARLSLAIASASVLVGYGVIVGLLGTILLGRIFAWQRTYERAQVGSVVTVGDGDV</sequence>
<dbReference type="EMBL" id="AOLZ01000034">
    <property type="protein sequence ID" value="EMA33842.1"/>
    <property type="molecule type" value="Genomic_DNA"/>
</dbReference>
<dbReference type="STRING" id="358396.CHINAEXTREME_05865"/>
<dbReference type="AlphaFoldDB" id="M0LJP0"/>
<dbReference type="Proteomes" id="UP000186547">
    <property type="component" value="Chromosome"/>
</dbReference>
<gene>
    <name evidence="4" type="ORF">C445_09139</name>
    <name evidence="3" type="ORF">CHINAEXTREME_05865</name>
</gene>